<dbReference type="PANTHER" id="PTHR33491">
    <property type="entry name" value="OSJNBA0016N04.9 PROTEIN"/>
    <property type="match status" value="1"/>
</dbReference>
<keyword evidence="4" id="KW-1133">Transmembrane helix</keyword>
<evidence type="ECO:0000259" key="7">
    <source>
        <dbReference type="Pfam" id="PF13947"/>
    </source>
</evidence>
<organism evidence="8 9">
    <name type="scientific">Gossypium klotzschianum</name>
    <dbReference type="NCBI Taxonomy" id="34286"/>
    <lineage>
        <taxon>Eukaryota</taxon>
        <taxon>Viridiplantae</taxon>
        <taxon>Streptophyta</taxon>
        <taxon>Embryophyta</taxon>
        <taxon>Tracheophyta</taxon>
        <taxon>Spermatophyta</taxon>
        <taxon>Magnoliopsida</taxon>
        <taxon>eudicotyledons</taxon>
        <taxon>Gunneridae</taxon>
        <taxon>Pentapetalae</taxon>
        <taxon>rosids</taxon>
        <taxon>malvids</taxon>
        <taxon>Malvales</taxon>
        <taxon>Malvaceae</taxon>
        <taxon>Malvoideae</taxon>
        <taxon>Gossypium</taxon>
    </lineage>
</organism>
<evidence type="ECO:0000256" key="5">
    <source>
        <dbReference type="ARBA" id="ARBA00023136"/>
    </source>
</evidence>
<evidence type="ECO:0000256" key="2">
    <source>
        <dbReference type="ARBA" id="ARBA00022692"/>
    </source>
</evidence>
<sequence>MGSIRSLLLMQLMVLLNVILTVKASTPAVAKPGFRSRCGYVIIPYPFGTGGDCNITTGFFINCNTSFIPHKPFFGNLEVINISTDGQLHILSNTSYDCYNTPWNGLFYYFWLSEFSINNNKNKFTAIGCDTYAVVQAGFDGQRYVIGCSSFCNNITDLSNWSCSGIGCCQTSIPKNVRSYNISFASYSNHTNVLLENPCSYGFVAEIDNYTFSASDRRGFEFQGKQFPNTLDWKIVNTSCNEANMDVNNFACKEYSKCV</sequence>
<feature type="chain" id="PRO_5029622199" description="Wall-associated receptor kinase galacturonan-binding domain-containing protein" evidence="6">
    <location>
        <begin position="25"/>
        <end position="259"/>
    </location>
</feature>
<keyword evidence="5" id="KW-0472">Membrane</keyword>
<dbReference type="Proteomes" id="UP000593573">
    <property type="component" value="Unassembled WGS sequence"/>
</dbReference>
<comment type="caution">
    <text evidence="8">The sequence shown here is derived from an EMBL/GenBank/DDBJ whole genome shotgun (WGS) entry which is preliminary data.</text>
</comment>
<gene>
    <name evidence="8" type="ORF">Goklo_007265</name>
</gene>
<keyword evidence="2" id="KW-0812">Transmembrane</keyword>
<feature type="non-terminal residue" evidence="8">
    <location>
        <position position="259"/>
    </location>
</feature>
<evidence type="ECO:0000256" key="6">
    <source>
        <dbReference type="SAM" id="SignalP"/>
    </source>
</evidence>
<evidence type="ECO:0000313" key="8">
    <source>
        <dbReference type="EMBL" id="MBA0672067.1"/>
    </source>
</evidence>
<comment type="subcellular location">
    <subcellularLocation>
        <location evidence="1">Membrane</location>
        <topology evidence="1">Single-pass membrane protein</topology>
    </subcellularLocation>
</comment>
<keyword evidence="3 6" id="KW-0732">Signal</keyword>
<dbReference type="EMBL" id="JABFAB010243195">
    <property type="protein sequence ID" value="MBA0672067.1"/>
    <property type="molecule type" value="Genomic_DNA"/>
</dbReference>
<accession>A0A7J8WAH3</accession>
<reference evidence="8 9" key="1">
    <citation type="journal article" date="2019" name="Genome Biol. Evol.">
        <title>Insights into the evolution of the New World diploid cottons (Gossypium, subgenus Houzingenia) based on genome sequencing.</title>
        <authorList>
            <person name="Grover C.E."/>
            <person name="Arick M.A. 2nd"/>
            <person name="Thrash A."/>
            <person name="Conover J.L."/>
            <person name="Sanders W.S."/>
            <person name="Peterson D.G."/>
            <person name="Frelichowski J.E."/>
            <person name="Scheffler J.A."/>
            <person name="Scheffler B.E."/>
            <person name="Wendel J.F."/>
        </authorList>
    </citation>
    <scope>NUCLEOTIDE SEQUENCE [LARGE SCALE GENOMIC DNA]</scope>
    <source>
        <strain evidence="8">57</strain>
        <tissue evidence="8">Leaf</tissue>
    </source>
</reference>
<dbReference type="OrthoDB" id="4062651at2759"/>
<feature type="domain" description="Wall-associated receptor kinase galacturonan-binding" evidence="7">
    <location>
        <begin position="36"/>
        <end position="87"/>
    </location>
</feature>
<evidence type="ECO:0000256" key="3">
    <source>
        <dbReference type="ARBA" id="ARBA00022729"/>
    </source>
</evidence>
<name>A0A7J8WAH3_9ROSI</name>
<dbReference type="AlphaFoldDB" id="A0A7J8WAH3"/>
<evidence type="ECO:0000256" key="1">
    <source>
        <dbReference type="ARBA" id="ARBA00004167"/>
    </source>
</evidence>
<proteinExistence type="predicted"/>
<evidence type="ECO:0000256" key="4">
    <source>
        <dbReference type="ARBA" id="ARBA00022989"/>
    </source>
</evidence>
<keyword evidence="9" id="KW-1185">Reference proteome</keyword>
<evidence type="ECO:0000313" key="9">
    <source>
        <dbReference type="Proteomes" id="UP000593573"/>
    </source>
</evidence>
<dbReference type="Pfam" id="PF13947">
    <property type="entry name" value="GUB_WAK_bind"/>
    <property type="match status" value="1"/>
</dbReference>
<protein>
    <recommendedName>
        <fullName evidence="7">Wall-associated receptor kinase galacturonan-binding domain-containing protein</fullName>
    </recommendedName>
</protein>
<feature type="signal peptide" evidence="6">
    <location>
        <begin position="1"/>
        <end position="24"/>
    </location>
</feature>
<dbReference type="InterPro" id="IPR025287">
    <property type="entry name" value="WAK_GUB"/>
</dbReference>